<dbReference type="OrthoDB" id="2414723at2759"/>
<organism evidence="2">
    <name type="scientific">Absidia glauca</name>
    <name type="common">Pin mould</name>
    <dbReference type="NCBI Taxonomy" id="4829"/>
    <lineage>
        <taxon>Eukaryota</taxon>
        <taxon>Fungi</taxon>
        <taxon>Fungi incertae sedis</taxon>
        <taxon>Mucoromycota</taxon>
        <taxon>Mucoromycotina</taxon>
        <taxon>Mucoromycetes</taxon>
        <taxon>Mucorales</taxon>
        <taxon>Cunninghamellaceae</taxon>
        <taxon>Absidia</taxon>
    </lineage>
</organism>
<dbReference type="AlphaFoldDB" id="A0A163LRK5"/>
<feature type="region of interest" description="Disordered" evidence="1">
    <location>
        <begin position="32"/>
        <end position="59"/>
    </location>
</feature>
<dbReference type="Proteomes" id="UP000078561">
    <property type="component" value="Unassembled WGS sequence"/>
</dbReference>
<dbReference type="OMA" id="MATEMNN"/>
<dbReference type="STRING" id="4829.A0A163LRK5"/>
<sequence length="293" mass="32133">MTSILSSVISHADKIPVVGNVASTWLPSSSGTSLKTVNDKKRPSFTTPPPPYCEATAATPSSSKLSQLSSFMWRQGTQLLPDITASNTMTQTTIDKKQVEQVVALIHIAGEMDQSGNHQMAVDLYVMGIDRLLSALPLDSDPTLKLAVEHRLSEFRDRKKLNLDQPFQEMMMTVADCQEIMDEEQDASKATITFKSRLTNMVTSVASYGVDVIKNSPIPDAVSYSMTCALAGLEAVDATCQLRQRTWNLAVQGVAKAMEMDRRYEVHRLVLEKLLVTCNALLQAAVAQSEPPK</sequence>
<evidence type="ECO:0008006" key="4">
    <source>
        <dbReference type="Google" id="ProtNLM"/>
    </source>
</evidence>
<gene>
    <name evidence="2" type="primary">ABSGL_01219.1 scaffold 1223</name>
</gene>
<evidence type="ECO:0000256" key="1">
    <source>
        <dbReference type="SAM" id="MobiDB-lite"/>
    </source>
</evidence>
<proteinExistence type="predicted"/>
<evidence type="ECO:0000313" key="2">
    <source>
        <dbReference type="EMBL" id="SAL95878.1"/>
    </source>
</evidence>
<protein>
    <recommendedName>
        <fullName evidence="4">MIT domain-containing protein</fullName>
    </recommendedName>
</protein>
<name>A0A163LRK5_ABSGL</name>
<evidence type="ECO:0000313" key="3">
    <source>
        <dbReference type="Proteomes" id="UP000078561"/>
    </source>
</evidence>
<accession>A0A163LRK5</accession>
<dbReference type="EMBL" id="LT550481">
    <property type="protein sequence ID" value="SAL95878.1"/>
    <property type="molecule type" value="Genomic_DNA"/>
</dbReference>
<keyword evidence="3" id="KW-1185">Reference proteome</keyword>
<dbReference type="Gene3D" id="1.20.58.80">
    <property type="entry name" value="Phosphotransferase system, lactose/cellobiose-type IIA subunit"/>
    <property type="match status" value="1"/>
</dbReference>
<dbReference type="InterPro" id="IPR036181">
    <property type="entry name" value="MIT_dom_sf"/>
</dbReference>
<dbReference type="SUPFAM" id="SSF116846">
    <property type="entry name" value="MIT domain"/>
    <property type="match status" value="1"/>
</dbReference>
<dbReference type="InParanoid" id="A0A163LRK5"/>
<reference evidence="2" key="1">
    <citation type="submission" date="2016-04" db="EMBL/GenBank/DDBJ databases">
        <authorList>
            <person name="Evans L.H."/>
            <person name="Alamgir A."/>
            <person name="Owens N."/>
            <person name="Weber N.D."/>
            <person name="Virtaneva K."/>
            <person name="Barbian K."/>
            <person name="Babar A."/>
            <person name="Rosenke K."/>
        </authorList>
    </citation>
    <scope>NUCLEOTIDE SEQUENCE [LARGE SCALE GENOMIC DNA]</scope>
    <source>
        <strain evidence="2">CBS 101.48</strain>
    </source>
</reference>